<organism evidence="1 2">
    <name type="scientific">Phytophthora nicotianae P1569</name>
    <dbReference type="NCBI Taxonomy" id="1317065"/>
    <lineage>
        <taxon>Eukaryota</taxon>
        <taxon>Sar</taxon>
        <taxon>Stramenopiles</taxon>
        <taxon>Oomycota</taxon>
        <taxon>Peronosporomycetes</taxon>
        <taxon>Peronosporales</taxon>
        <taxon>Peronosporaceae</taxon>
        <taxon>Phytophthora</taxon>
    </lineage>
</organism>
<dbReference type="OrthoDB" id="140005at2759"/>
<sequence>MCELNIFEDLEERDDVVGFYRDELGNAMPNLCITSKDTNKKKGRATMNALGEMMIYSLTNYGRPDVRALDDICAAAFNVPIVDTYIDQLHDEGLSRKSTKAIRRETGQALRRWKNVDHITGVPVRANSCNLRLHPKSWQPKSIHRSKQDCSE</sequence>
<gene>
    <name evidence="1" type="ORF">F443_01713</name>
</gene>
<accession>V9FZ04</accession>
<dbReference type="AlphaFoldDB" id="V9FZ04"/>
<dbReference type="Proteomes" id="UP000018721">
    <property type="component" value="Unassembled WGS sequence"/>
</dbReference>
<evidence type="ECO:0000313" key="2">
    <source>
        <dbReference type="Proteomes" id="UP000018721"/>
    </source>
</evidence>
<dbReference type="HOGENOM" id="CLU_1725927_0_0_1"/>
<keyword evidence="2" id="KW-1185">Reference proteome</keyword>
<evidence type="ECO:0000313" key="1">
    <source>
        <dbReference type="EMBL" id="ETI55627.1"/>
    </source>
</evidence>
<name>V9FZ04_PHYNI</name>
<dbReference type="EMBL" id="ANIZ01000286">
    <property type="protein sequence ID" value="ETI55627.1"/>
    <property type="molecule type" value="Genomic_DNA"/>
</dbReference>
<protein>
    <submittedName>
        <fullName evidence="1">Uncharacterized protein</fullName>
    </submittedName>
</protein>
<comment type="caution">
    <text evidence="1">The sequence shown here is derived from an EMBL/GenBank/DDBJ whole genome shotgun (WGS) entry which is preliminary data.</text>
</comment>
<reference evidence="1 2" key="1">
    <citation type="submission" date="2013-11" db="EMBL/GenBank/DDBJ databases">
        <title>The Genome Sequence of Phytophthora parasitica P1569.</title>
        <authorList>
            <consortium name="The Broad Institute Genomics Platform"/>
            <person name="Russ C."/>
            <person name="Tyler B."/>
            <person name="Panabieres F."/>
            <person name="Shan W."/>
            <person name="Tripathy S."/>
            <person name="Grunwald N."/>
            <person name="Machado M."/>
            <person name="Johnson C.S."/>
            <person name="Arredondo F."/>
            <person name="Hong C."/>
            <person name="Coffey M."/>
            <person name="Young S.K."/>
            <person name="Zeng Q."/>
            <person name="Gargeya S."/>
            <person name="Fitzgerald M."/>
            <person name="Abouelleil A."/>
            <person name="Alvarado L."/>
            <person name="Chapman S.B."/>
            <person name="Gainer-Dewar J."/>
            <person name="Goldberg J."/>
            <person name="Griggs A."/>
            <person name="Gujja S."/>
            <person name="Hansen M."/>
            <person name="Howarth C."/>
            <person name="Imamovic A."/>
            <person name="Ireland A."/>
            <person name="Larimer J."/>
            <person name="McCowan C."/>
            <person name="Murphy C."/>
            <person name="Pearson M."/>
            <person name="Poon T.W."/>
            <person name="Priest M."/>
            <person name="Roberts A."/>
            <person name="Saif S."/>
            <person name="Shea T."/>
            <person name="Sykes S."/>
            <person name="Wortman J."/>
            <person name="Nusbaum C."/>
            <person name="Birren B."/>
        </authorList>
    </citation>
    <scope>NUCLEOTIDE SEQUENCE [LARGE SCALE GENOMIC DNA]</scope>
    <source>
        <strain evidence="1 2">P1569</strain>
    </source>
</reference>
<proteinExistence type="predicted"/>